<dbReference type="GO" id="GO:0005524">
    <property type="term" value="F:ATP binding"/>
    <property type="evidence" value="ECO:0007669"/>
    <property type="project" value="UniProtKB-KW"/>
</dbReference>
<evidence type="ECO:0000256" key="7">
    <source>
        <dbReference type="ARBA" id="ARBA00022516"/>
    </source>
</evidence>
<comment type="subcellular location">
    <subcellularLocation>
        <location evidence="2">Cell inner membrane</location>
        <topology evidence="2">Multi-pass membrane protein</topology>
    </subcellularLocation>
</comment>
<dbReference type="Pfam" id="PF01219">
    <property type="entry name" value="DAGK_prokar"/>
    <property type="match status" value="1"/>
</dbReference>
<comment type="cofactor">
    <cofactor evidence="1">
        <name>Mg(2+)</name>
        <dbReference type="ChEBI" id="CHEBI:18420"/>
    </cofactor>
</comment>
<evidence type="ECO:0000256" key="22">
    <source>
        <dbReference type="SAM" id="Phobius"/>
    </source>
</evidence>
<evidence type="ECO:0000256" key="18">
    <source>
        <dbReference type="ARBA" id="ARBA00023136"/>
    </source>
</evidence>
<evidence type="ECO:0000256" key="12">
    <source>
        <dbReference type="ARBA" id="ARBA00022741"/>
    </source>
</evidence>
<name>A0A382K745_9ZZZZ</name>
<evidence type="ECO:0000256" key="11">
    <source>
        <dbReference type="ARBA" id="ARBA00022723"/>
    </source>
</evidence>
<keyword evidence="11" id="KW-0479">Metal-binding</keyword>
<evidence type="ECO:0000256" key="15">
    <source>
        <dbReference type="ARBA" id="ARBA00022842"/>
    </source>
</evidence>
<evidence type="ECO:0000256" key="6">
    <source>
        <dbReference type="ARBA" id="ARBA00022475"/>
    </source>
</evidence>
<evidence type="ECO:0000256" key="2">
    <source>
        <dbReference type="ARBA" id="ARBA00004429"/>
    </source>
</evidence>
<dbReference type="CDD" id="cd14264">
    <property type="entry name" value="DAGK_IM"/>
    <property type="match status" value="1"/>
</dbReference>
<keyword evidence="20" id="KW-1208">Phospholipid metabolism</keyword>
<dbReference type="GO" id="GO:0004143">
    <property type="term" value="F:ATP-dependent diacylglycerol kinase activity"/>
    <property type="evidence" value="ECO:0007669"/>
    <property type="project" value="UniProtKB-EC"/>
</dbReference>
<sequence>VGKPGNTGIKRIILATRFSAQGLSYAWQQESAFRQEVALAVILSPFAMWLGNNPLEKTLLIVSLLLVLIVELLNSAVEATVDRISDKQHKLAGSAKDMGSAAVLISLVIVVIVWSTIAYNKFLLI</sequence>
<dbReference type="GO" id="GO:0005886">
    <property type="term" value="C:plasma membrane"/>
    <property type="evidence" value="ECO:0007669"/>
    <property type="project" value="UniProtKB-SubCell"/>
</dbReference>
<feature type="transmembrane region" description="Helical" evidence="22">
    <location>
        <begin position="98"/>
        <end position="119"/>
    </location>
</feature>
<evidence type="ECO:0000256" key="3">
    <source>
        <dbReference type="ARBA" id="ARBA00005967"/>
    </source>
</evidence>
<dbReference type="InterPro" id="IPR036945">
    <property type="entry name" value="DAGK_sf"/>
</dbReference>
<keyword evidence="8" id="KW-0997">Cell inner membrane</keyword>
<evidence type="ECO:0000256" key="10">
    <source>
        <dbReference type="ARBA" id="ARBA00022692"/>
    </source>
</evidence>
<dbReference type="InterPro" id="IPR033718">
    <property type="entry name" value="DAGK_prok"/>
</dbReference>
<evidence type="ECO:0000256" key="16">
    <source>
        <dbReference type="ARBA" id="ARBA00022989"/>
    </source>
</evidence>
<dbReference type="GO" id="GO:0006654">
    <property type="term" value="P:phosphatidic acid biosynthetic process"/>
    <property type="evidence" value="ECO:0007669"/>
    <property type="project" value="InterPro"/>
</dbReference>
<dbReference type="AlphaFoldDB" id="A0A382K745"/>
<keyword evidence="9" id="KW-0808">Transferase</keyword>
<gene>
    <name evidence="23" type="ORF">METZ01_LOCUS273618</name>
</gene>
<keyword evidence="19" id="KW-0594">Phospholipid biosynthesis</keyword>
<keyword evidence="15" id="KW-0460">Magnesium</keyword>
<evidence type="ECO:0000256" key="1">
    <source>
        <dbReference type="ARBA" id="ARBA00001946"/>
    </source>
</evidence>
<dbReference type="Gene3D" id="1.10.287.3610">
    <property type="match status" value="1"/>
</dbReference>
<evidence type="ECO:0000256" key="9">
    <source>
        <dbReference type="ARBA" id="ARBA00022679"/>
    </source>
</evidence>
<dbReference type="EC" id="2.7.1.107" evidence="4"/>
<dbReference type="EMBL" id="UINC01079091">
    <property type="protein sequence ID" value="SVC20764.1"/>
    <property type="molecule type" value="Genomic_DNA"/>
</dbReference>
<evidence type="ECO:0000256" key="17">
    <source>
        <dbReference type="ARBA" id="ARBA00023098"/>
    </source>
</evidence>
<feature type="non-terminal residue" evidence="23">
    <location>
        <position position="1"/>
    </location>
</feature>
<keyword evidence="7" id="KW-0444">Lipid biosynthesis</keyword>
<dbReference type="PANTHER" id="PTHR34299:SF1">
    <property type="entry name" value="DIACYLGLYCEROL KINASE"/>
    <property type="match status" value="1"/>
</dbReference>
<evidence type="ECO:0000313" key="23">
    <source>
        <dbReference type="EMBL" id="SVC20764.1"/>
    </source>
</evidence>
<keyword evidence="17" id="KW-0443">Lipid metabolism</keyword>
<keyword evidence="18 22" id="KW-0472">Membrane</keyword>
<keyword evidence="10 22" id="KW-0812">Transmembrane</keyword>
<keyword evidence="6" id="KW-1003">Cell membrane</keyword>
<dbReference type="GO" id="GO:0046872">
    <property type="term" value="F:metal ion binding"/>
    <property type="evidence" value="ECO:0007669"/>
    <property type="project" value="UniProtKB-KW"/>
</dbReference>
<proteinExistence type="inferred from homology"/>
<keyword evidence="12" id="KW-0547">Nucleotide-binding</keyword>
<evidence type="ECO:0000256" key="5">
    <source>
        <dbReference type="ARBA" id="ARBA00017575"/>
    </source>
</evidence>
<reference evidence="23" key="1">
    <citation type="submission" date="2018-05" db="EMBL/GenBank/DDBJ databases">
        <authorList>
            <person name="Lanie J.A."/>
            <person name="Ng W.-L."/>
            <person name="Kazmierczak K.M."/>
            <person name="Andrzejewski T.M."/>
            <person name="Davidsen T.M."/>
            <person name="Wayne K.J."/>
            <person name="Tettelin H."/>
            <person name="Glass J.I."/>
            <person name="Rusch D."/>
            <person name="Podicherti R."/>
            <person name="Tsui H.-C.T."/>
            <person name="Winkler M.E."/>
        </authorList>
    </citation>
    <scope>NUCLEOTIDE SEQUENCE</scope>
</reference>
<keyword evidence="16 22" id="KW-1133">Transmembrane helix</keyword>
<evidence type="ECO:0000256" key="21">
    <source>
        <dbReference type="ARBA" id="ARBA00031546"/>
    </source>
</evidence>
<dbReference type="PROSITE" id="PS01069">
    <property type="entry name" value="DAGK_PROKAR"/>
    <property type="match status" value="1"/>
</dbReference>
<organism evidence="23">
    <name type="scientific">marine metagenome</name>
    <dbReference type="NCBI Taxonomy" id="408172"/>
    <lineage>
        <taxon>unclassified sequences</taxon>
        <taxon>metagenomes</taxon>
        <taxon>ecological metagenomes</taxon>
    </lineage>
</organism>
<feature type="transmembrane region" description="Helical" evidence="22">
    <location>
        <begin position="58"/>
        <end position="77"/>
    </location>
</feature>
<dbReference type="InterPro" id="IPR000829">
    <property type="entry name" value="DAGK"/>
</dbReference>
<comment type="similarity">
    <text evidence="3">Belongs to the bacterial diacylglycerol kinase family.</text>
</comment>
<evidence type="ECO:0000256" key="20">
    <source>
        <dbReference type="ARBA" id="ARBA00023264"/>
    </source>
</evidence>
<accession>A0A382K745</accession>
<evidence type="ECO:0000256" key="14">
    <source>
        <dbReference type="ARBA" id="ARBA00022840"/>
    </source>
</evidence>
<evidence type="ECO:0000256" key="13">
    <source>
        <dbReference type="ARBA" id="ARBA00022777"/>
    </source>
</evidence>
<evidence type="ECO:0000256" key="19">
    <source>
        <dbReference type="ARBA" id="ARBA00023209"/>
    </source>
</evidence>
<dbReference type="PANTHER" id="PTHR34299">
    <property type="entry name" value="DIACYLGLYCEROL KINASE"/>
    <property type="match status" value="1"/>
</dbReference>
<evidence type="ECO:0000256" key="4">
    <source>
        <dbReference type="ARBA" id="ARBA00012133"/>
    </source>
</evidence>
<evidence type="ECO:0000256" key="8">
    <source>
        <dbReference type="ARBA" id="ARBA00022519"/>
    </source>
</evidence>
<protein>
    <recommendedName>
        <fullName evidence="5">Diacylglycerol kinase</fullName>
        <ecNumber evidence="4">2.7.1.107</ecNumber>
    </recommendedName>
    <alternativeName>
        <fullName evidence="21">Diglyceride kinase</fullName>
    </alternativeName>
</protein>
<keyword evidence="13" id="KW-0418">Kinase</keyword>
<keyword evidence="14" id="KW-0067">ATP-binding</keyword>